<dbReference type="GO" id="GO:0016791">
    <property type="term" value="F:phosphatase activity"/>
    <property type="evidence" value="ECO:0007669"/>
    <property type="project" value="TreeGrafter"/>
</dbReference>
<accession>A0A0P1ARR4</accession>
<dbReference type="PANTHER" id="PTHR48100:SF33">
    <property type="entry name" value="PEPTIDASE S54 RHOMBOID DOMAIN-CONTAINING PROTEIN"/>
    <property type="match status" value="1"/>
</dbReference>
<proteinExistence type="predicted"/>
<dbReference type="EMBL" id="CCYD01000667">
    <property type="protein sequence ID" value="CEG43599.1"/>
    <property type="molecule type" value="Genomic_DNA"/>
</dbReference>
<dbReference type="Gene3D" id="3.40.50.1240">
    <property type="entry name" value="Phosphoglycerate mutase-like"/>
    <property type="match status" value="1"/>
</dbReference>
<protein>
    <submittedName>
        <fullName evidence="1">Histidine phosphatase superfamily, clade-1</fullName>
    </submittedName>
</protein>
<dbReference type="Proteomes" id="UP000054928">
    <property type="component" value="Unassembled WGS sequence"/>
</dbReference>
<dbReference type="AlphaFoldDB" id="A0A0P1ARR4"/>
<dbReference type="GeneID" id="36408845"/>
<evidence type="ECO:0000313" key="1">
    <source>
        <dbReference type="EMBL" id="CEG43599.1"/>
    </source>
</evidence>
<dbReference type="InterPro" id="IPR029033">
    <property type="entry name" value="His_PPase_superfam"/>
</dbReference>
<dbReference type="OMA" id="LWFRAFF"/>
<dbReference type="InterPro" id="IPR050275">
    <property type="entry name" value="PGM_Phosphatase"/>
</dbReference>
<dbReference type="SUPFAM" id="SSF53254">
    <property type="entry name" value="Phosphoglycerate mutase-like"/>
    <property type="match status" value="1"/>
</dbReference>
<evidence type="ECO:0000313" key="2">
    <source>
        <dbReference type="Proteomes" id="UP000054928"/>
    </source>
</evidence>
<sequence>MSRGVRHCLLSFGVWPALLNAAENVIWKLQLFSVALLHLFFSSDKRWLQTTPETTINDSKAFFTTVLVEPQSAVVIKIKRILFIRHAESEWNVVFNRGFNLKAISNLLHAVVREWLLLPTSDSVFLDSPLSSCGHLQAQSLHDRVCEALQCSVDVNGHTTSEPLASSRVDCHSLHQTEKASLLRYLGCPVPESVIVTSNLRRSIDTARIVSASRLLAPGERIHVLSCLQEIGRNFDTLAISPPHAILPPEVMVKGLHGEKCHDELFNVTESYGNKTILSSGRDRLIAFAQWVFLQQTDVVVVYGHSLWFRAFCRELLPQDIHHEAKSDKFSNCGVVTFLLEEHSGEMKQYKISPESFKNLV</sequence>
<dbReference type="OrthoDB" id="496981at2759"/>
<keyword evidence="2" id="KW-1185">Reference proteome</keyword>
<dbReference type="GO" id="GO:0005829">
    <property type="term" value="C:cytosol"/>
    <property type="evidence" value="ECO:0007669"/>
    <property type="project" value="TreeGrafter"/>
</dbReference>
<organism evidence="1 2">
    <name type="scientific">Plasmopara halstedii</name>
    <name type="common">Downy mildew of sunflower</name>
    <dbReference type="NCBI Taxonomy" id="4781"/>
    <lineage>
        <taxon>Eukaryota</taxon>
        <taxon>Sar</taxon>
        <taxon>Stramenopiles</taxon>
        <taxon>Oomycota</taxon>
        <taxon>Peronosporomycetes</taxon>
        <taxon>Peronosporales</taxon>
        <taxon>Peronosporaceae</taxon>
        <taxon>Plasmopara</taxon>
    </lineage>
</organism>
<dbReference type="RefSeq" id="XP_024579968.1">
    <property type="nucleotide sequence ID" value="XM_024729608.1"/>
</dbReference>
<name>A0A0P1ARR4_PLAHL</name>
<dbReference type="PANTHER" id="PTHR48100">
    <property type="entry name" value="BROAD-SPECIFICITY PHOSPHATASE YOR283W-RELATED"/>
    <property type="match status" value="1"/>
</dbReference>
<reference evidence="2" key="1">
    <citation type="submission" date="2014-09" db="EMBL/GenBank/DDBJ databases">
        <authorList>
            <person name="Sharma Rahul"/>
            <person name="Thines Marco"/>
        </authorList>
    </citation>
    <scope>NUCLEOTIDE SEQUENCE [LARGE SCALE GENOMIC DNA]</scope>
</reference>